<dbReference type="InterPro" id="IPR001296">
    <property type="entry name" value="Glyco_trans_1"/>
</dbReference>
<dbReference type="RefSeq" id="WP_120201988.1">
    <property type="nucleotide sequence ID" value="NZ_RAQJ01000004.1"/>
</dbReference>
<keyword evidence="4" id="KW-1185">Reference proteome</keyword>
<feature type="domain" description="Glycosyl transferase family 1" evidence="2">
    <location>
        <begin position="173"/>
        <end position="320"/>
    </location>
</feature>
<comment type="caution">
    <text evidence="3">The sequence shown here is derived from an EMBL/GenBank/DDBJ whole genome shotgun (WGS) entry which is preliminary data.</text>
</comment>
<dbReference type="SUPFAM" id="SSF53756">
    <property type="entry name" value="UDP-Glycosyltransferase/glycogen phosphorylase"/>
    <property type="match status" value="1"/>
</dbReference>
<name>A0A420DH03_9FLAO</name>
<gene>
    <name evidence="3" type="ORF">BXY80_2282</name>
</gene>
<dbReference type="CDD" id="cd03809">
    <property type="entry name" value="GT4_MtfB-like"/>
    <property type="match status" value="1"/>
</dbReference>
<dbReference type="AlphaFoldDB" id="A0A420DH03"/>
<protein>
    <submittedName>
        <fullName evidence="3">Glycosyltransferase involved in cell wall biosynthesis</fullName>
    </submittedName>
</protein>
<dbReference type="PANTHER" id="PTHR46401:SF2">
    <property type="entry name" value="GLYCOSYLTRANSFERASE WBBK-RELATED"/>
    <property type="match status" value="1"/>
</dbReference>
<dbReference type="EMBL" id="RAQJ01000004">
    <property type="protein sequence ID" value="RKE92363.1"/>
    <property type="molecule type" value="Genomic_DNA"/>
</dbReference>
<dbReference type="Pfam" id="PF00534">
    <property type="entry name" value="Glycos_transf_1"/>
    <property type="match status" value="1"/>
</dbReference>
<dbReference type="OrthoDB" id="9801609at2"/>
<dbReference type="Gene3D" id="3.40.50.2000">
    <property type="entry name" value="Glycogen Phosphorylase B"/>
    <property type="match status" value="2"/>
</dbReference>
<evidence type="ECO:0000313" key="4">
    <source>
        <dbReference type="Proteomes" id="UP000284892"/>
    </source>
</evidence>
<dbReference type="PANTHER" id="PTHR46401">
    <property type="entry name" value="GLYCOSYLTRANSFERASE WBBK-RELATED"/>
    <property type="match status" value="1"/>
</dbReference>
<dbReference type="GO" id="GO:0016757">
    <property type="term" value="F:glycosyltransferase activity"/>
    <property type="evidence" value="ECO:0007669"/>
    <property type="project" value="InterPro"/>
</dbReference>
<evidence type="ECO:0000256" key="1">
    <source>
        <dbReference type="ARBA" id="ARBA00022679"/>
    </source>
</evidence>
<reference evidence="3 4" key="1">
    <citation type="submission" date="2018-09" db="EMBL/GenBank/DDBJ databases">
        <title>Genomic Encyclopedia of Archaeal and Bacterial Type Strains, Phase II (KMG-II): from individual species to whole genera.</title>
        <authorList>
            <person name="Goeker M."/>
        </authorList>
    </citation>
    <scope>NUCLEOTIDE SEQUENCE [LARGE SCALE GENOMIC DNA]</scope>
    <source>
        <strain evidence="3 4">DSM 26283</strain>
    </source>
</reference>
<proteinExistence type="predicted"/>
<evidence type="ECO:0000313" key="3">
    <source>
        <dbReference type="EMBL" id="RKE92363.1"/>
    </source>
</evidence>
<dbReference type="Proteomes" id="UP000284892">
    <property type="component" value="Unassembled WGS sequence"/>
</dbReference>
<accession>A0A420DH03</accession>
<sequence>MNTVFLESHNIKNLHFGFGQFNYHLIKGLYNAKIDDFKMTLHAKDLKPLQSEFDNYFDYKKYHSFRRHRLLQIKKKYNVWHCLNQNIKIEPYHNIPYILTVHDVNFIDEVSNNLKHEVNVRFQNKLNRSHAITYISEYAKQSTHKYFKIPNVAEFVIHNGNPIKSITLPESHKPNLTSTKPYLFSIGEFTERKNFHVLVEMLNHLPDFNLVLSGNNNTSYAEGKLKTTIEQLGLKNRVLITGKINDLDKQYYLQNCDAFVFPSLREGFGIPPIEAMRFGKPVFLSNNTSLPEIGGKNAFFWNHYDPEYMAKTVTEGLTTYNNNKKELSKAYITHAKSFNWDNAAKKYAEVYRSLLKG</sequence>
<keyword evidence="1 3" id="KW-0808">Transferase</keyword>
<evidence type="ECO:0000259" key="2">
    <source>
        <dbReference type="Pfam" id="PF00534"/>
    </source>
</evidence>
<organism evidence="3 4">
    <name type="scientific">Ichthyenterobacterium magnum</name>
    <dbReference type="NCBI Taxonomy" id="1230530"/>
    <lineage>
        <taxon>Bacteria</taxon>
        <taxon>Pseudomonadati</taxon>
        <taxon>Bacteroidota</taxon>
        <taxon>Flavobacteriia</taxon>
        <taxon>Flavobacteriales</taxon>
        <taxon>Flavobacteriaceae</taxon>
        <taxon>Ichthyenterobacterium</taxon>
    </lineage>
</organism>